<dbReference type="AlphaFoldDB" id="A0A7S4MVR8"/>
<evidence type="ECO:0000256" key="1">
    <source>
        <dbReference type="SAM" id="MobiDB-lite"/>
    </source>
</evidence>
<sequence>MASAAAKALTLRRLQAAQFSGTVCGRHCGAVSIRPLHWSCASGPPLATRRSLASFSRQSSAGGDATASSSSSTSPLRKFIYCAAGLAVATPVISLGQAGYSLLEYRRKHANAPRARCPSRGIVACAARESGAGVGGAEEEDSKERQVFEEAQIKSSLEGSEATVGEGSTSVGGRWGILGRLPWKRKIPKAPAPISKGESEAHSLTSTEDDLKFDPRPPLRVLVLGDSLAFGIGQCRNATPVMPESLARSLSRQMDGRTVCWTCQGKPGLTAAQLVKEIEVWTEMERAADADTTAAAAKNPSFARLRSRLLASHGPGFDPSNCGPFDLVVIAIGMGDLKGTALPFLRVSDHENHGDQPTAGTFRGDLERILEQLGEKGLIRRCGEGAKDSPMVMFPALPARPPPIFRRPPLKWFVLPLVKYIDSDKEELAAKLSPNGVGSAMGSGISVAFAPEPTDRMFLDWEDGIGKLWREAKGEAVAVSVGDMEPAERKQLEGDMRAHWGRQPNDEDDVFSFASAGSLEGSSSVSSGVLKALKEYIRHPGAMVVSTDDLHPNDEGYDFWGRCIAQEVERTGWLGR</sequence>
<dbReference type="InterPro" id="IPR036514">
    <property type="entry name" value="SGNH_hydro_sf"/>
</dbReference>
<evidence type="ECO:0008006" key="3">
    <source>
        <dbReference type="Google" id="ProtNLM"/>
    </source>
</evidence>
<evidence type="ECO:0000313" key="2">
    <source>
        <dbReference type="EMBL" id="CAE2246716.1"/>
    </source>
</evidence>
<protein>
    <recommendedName>
        <fullName evidence="3">SGNH hydrolase-type esterase domain-containing protein</fullName>
    </recommendedName>
</protein>
<feature type="region of interest" description="Disordered" evidence="1">
    <location>
        <begin position="188"/>
        <end position="211"/>
    </location>
</feature>
<accession>A0A7S4MVR8</accession>
<organism evidence="2">
    <name type="scientific">Odontella aurita</name>
    <dbReference type="NCBI Taxonomy" id="265563"/>
    <lineage>
        <taxon>Eukaryota</taxon>
        <taxon>Sar</taxon>
        <taxon>Stramenopiles</taxon>
        <taxon>Ochrophyta</taxon>
        <taxon>Bacillariophyta</taxon>
        <taxon>Mediophyceae</taxon>
        <taxon>Biddulphiophycidae</taxon>
        <taxon>Eupodiscales</taxon>
        <taxon>Odontellaceae</taxon>
        <taxon>Odontella</taxon>
    </lineage>
</organism>
<dbReference type="Gene3D" id="3.40.50.1110">
    <property type="entry name" value="SGNH hydrolase"/>
    <property type="match status" value="1"/>
</dbReference>
<name>A0A7S4MVR8_9STRA</name>
<dbReference type="SUPFAM" id="SSF52266">
    <property type="entry name" value="SGNH hydrolase"/>
    <property type="match status" value="1"/>
</dbReference>
<reference evidence="2" key="1">
    <citation type="submission" date="2021-01" db="EMBL/GenBank/DDBJ databases">
        <authorList>
            <person name="Corre E."/>
            <person name="Pelletier E."/>
            <person name="Niang G."/>
            <person name="Scheremetjew M."/>
            <person name="Finn R."/>
            <person name="Kale V."/>
            <person name="Holt S."/>
            <person name="Cochrane G."/>
            <person name="Meng A."/>
            <person name="Brown T."/>
            <person name="Cohen L."/>
        </authorList>
    </citation>
    <scope>NUCLEOTIDE SEQUENCE</scope>
    <source>
        <strain evidence="2">Isolate 1302-5</strain>
    </source>
</reference>
<gene>
    <name evidence="2" type="ORF">OAUR00152_LOCUS19149</name>
</gene>
<dbReference type="EMBL" id="HBKQ01028260">
    <property type="protein sequence ID" value="CAE2246716.1"/>
    <property type="molecule type" value="Transcribed_RNA"/>
</dbReference>
<proteinExistence type="predicted"/>